<evidence type="ECO:0000256" key="1">
    <source>
        <dbReference type="ARBA" id="ARBA00010923"/>
    </source>
</evidence>
<keyword evidence="6" id="KW-1185">Reference proteome</keyword>
<dbReference type="Pfam" id="PF01420">
    <property type="entry name" value="Methylase_S"/>
    <property type="match status" value="2"/>
</dbReference>
<dbReference type="SUPFAM" id="SSF116734">
    <property type="entry name" value="DNA methylase specificity domain"/>
    <property type="match status" value="2"/>
</dbReference>
<dbReference type="PANTHER" id="PTHR30408">
    <property type="entry name" value="TYPE-1 RESTRICTION ENZYME ECOKI SPECIFICITY PROTEIN"/>
    <property type="match status" value="1"/>
</dbReference>
<evidence type="ECO:0000259" key="4">
    <source>
        <dbReference type="Pfam" id="PF01420"/>
    </source>
</evidence>
<accession>A0ABV7ZLZ9</accession>
<dbReference type="Gene3D" id="3.90.220.20">
    <property type="entry name" value="DNA methylase specificity domains"/>
    <property type="match status" value="2"/>
</dbReference>
<gene>
    <name evidence="5" type="ORF">ACFOPX_07220</name>
</gene>
<evidence type="ECO:0000256" key="3">
    <source>
        <dbReference type="ARBA" id="ARBA00023125"/>
    </source>
</evidence>
<keyword evidence="5" id="KW-0378">Hydrolase</keyword>
<dbReference type="InterPro" id="IPR052021">
    <property type="entry name" value="Type-I_RS_S_subunit"/>
</dbReference>
<comment type="similarity">
    <text evidence="1">Belongs to the type-I restriction system S methylase family.</text>
</comment>
<feature type="domain" description="Type I restriction modification DNA specificity" evidence="4">
    <location>
        <begin position="45"/>
        <end position="223"/>
    </location>
</feature>
<keyword evidence="2" id="KW-0680">Restriction system</keyword>
<keyword evidence="5" id="KW-0255">Endonuclease</keyword>
<dbReference type="GO" id="GO:0004519">
    <property type="term" value="F:endonuclease activity"/>
    <property type="evidence" value="ECO:0007669"/>
    <property type="project" value="UniProtKB-KW"/>
</dbReference>
<comment type="caution">
    <text evidence="5">The sequence shown here is derived from an EMBL/GenBank/DDBJ whole genome shotgun (WGS) entry which is preliminary data.</text>
</comment>
<feature type="domain" description="Type I restriction modification DNA specificity" evidence="4">
    <location>
        <begin position="315"/>
        <end position="444"/>
    </location>
</feature>
<evidence type="ECO:0000313" key="5">
    <source>
        <dbReference type="EMBL" id="MFC3848302.1"/>
    </source>
</evidence>
<proteinExistence type="inferred from homology"/>
<keyword evidence="3" id="KW-0238">DNA-binding</keyword>
<dbReference type="Proteomes" id="UP001595783">
    <property type="component" value="Unassembled WGS sequence"/>
</dbReference>
<dbReference type="PANTHER" id="PTHR30408:SF12">
    <property type="entry name" value="TYPE I RESTRICTION ENZYME MJAVIII SPECIFICITY SUBUNIT"/>
    <property type="match status" value="1"/>
</dbReference>
<sequence length="476" mass="54083">MPLAQNYPHLEISVLKLSEVWRDNPTKRMDAEYFKGEWVENEEKHYDFVTLGSLCIIRSGITPKDRDNDLKTGVVLLKTTNIRNSILSNTDDYFFIDENTNRQMGRTQICDEDVLINIVGATIDVIGRVAYVPIGFRKSNITQAMAFCRVTHKEILPAYLFVVLQTDNALSQIGRIARPTGQYNLNLEEVRRLKIPLLPLDFQEHIAQLVKNAHACLEQSKALYKEAQGLLEQELGTLPKAPPKEHQIKSLKESFLSTGRLDAEFYQSKYEHLETCLREYVNGVVPLKDLVHEYSSGFAFKSVDYLDQQQSNALMLIRINNIKRNTLDTQNVIYLPAQAKELSPKDKLQKGDLLISMSGSIGLACVVHTEIEAMLNQRILKIRVKNFIPEVLALYLNSVMGRLQFERIGTGGVQTNLSYADMQNIFVPKIPLNVQEQIATLLQESLKHRQEAKSLLVQARAEVEGALSREREIAKT</sequence>
<evidence type="ECO:0000256" key="2">
    <source>
        <dbReference type="ARBA" id="ARBA00022747"/>
    </source>
</evidence>
<reference evidence="6" key="1">
    <citation type="journal article" date="2019" name="Int. J. Syst. Evol. Microbiol.">
        <title>The Global Catalogue of Microorganisms (GCM) 10K type strain sequencing project: providing services to taxonomists for standard genome sequencing and annotation.</title>
        <authorList>
            <consortium name="The Broad Institute Genomics Platform"/>
            <consortium name="The Broad Institute Genome Sequencing Center for Infectious Disease"/>
            <person name="Wu L."/>
            <person name="Ma J."/>
        </authorList>
    </citation>
    <scope>NUCLEOTIDE SEQUENCE [LARGE SCALE GENOMIC DNA]</scope>
    <source>
        <strain evidence="6">CCUG 53816</strain>
    </source>
</reference>
<dbReference type="InterPro" id="IPR000055">
    <property type="entry name" value="Restrct_endonuc_typeI_TRD"/>
</dbReference>
<dbReference type="RefSeq" id="WP_104752304.1">
    <property type="nucleotide sequence ID" value="NZ_FZMF01000019.1"/>
</dbReference>
<name>A0ABV7ZLZ9_9HELI</name>
<dbReference type="InterPro" id="IPR044946">
    <property type="entry name" value="Restrct_endonuc_typeI_TRD_sf"/>
</dbReference>
<dbReference type="EC" id="3.1.21.-" evidence="5"/>
<dbReference type="GO" id="GO:0016787">
    <property type="term" value="F:hydrolase activity"/>
    <property type="evidence" value="ECO:0007669"/>
    <property type="project" value="UniProtKB-KW"/>
</dbReference>
<dbReference type="EMBL" id="JBHRZO010000049">
    <property type="protein sequence ID" value="MFC3848302.1"/>
    <property type="molecule type" value="Genomic_DNA"/>
</dbReference>
<organism evidence="5 6">
    <name type="scientific">Helicobacter baculiformis</name>
    <dbReference type="NCBI Taxonomy" id="427351"/>
    <lineage>
        <taxon>Bacteria</taxon>
        <taxon>Pseudomonadati</taxon>
        <taxon>Campylobacterota</taxon>
        <taxon>Epsilonproteobacteria</taxon>
        <taxon>Campylobacterales</taxon>
        <taxon>Helicobacteraceae</taxon>
        <taxon>Helicobacter</taxon>
    </lineage>
</organism>
<keyword evidence="5" id="KW-0540">Nuclease</keyword>
<protein>
    <submittedName>
        <fullName evidence="5">Restriction endonuclease subunit S</fullName>
        <ecNumber evidence="5">3.1.21.-</ecNumber>
    </submittedName>
</protein>
<evidence type="ECO:0000313" key="6">
    <source>
        <dbReference type="Proteomes" id="UP001595783"/>
    </source>
</evidence>